<gene>
    <name evidence="1" type="ORF">GHK62_07635</name>
</gene>
<keyword evidence="2" id="KW-1185">Reference proteome</keyword>
<proteinExistence type="predicted"/>
<dbReference type="EMBL" id="WITC01000033">
    <property type="protein sequence ID" value="MQX14638.1"/>
    <property type="molecule type" value="Genomic_DNA"/>
</dbReference>
<dbReference type="Proteomes" id="UP000439983">
    <property type="component" value="Unassembled WGS sequence"/>
</dbReference>
<organism evidence="1 2">
    <name type="scientific">Sinorhizobium terangae</name>
    <dbReference type="NCBI Taxonomy" id="110322"/>
    <lineage>
        <taxon>Bacteria</taxon>
        <taxon>Pseudomonadati</taxon>
        <taxon>Pseudomonadota</taxon>
        <taxon>Alphaproteobacteria</taxon>
        <taxon>Hyphomicrobiales</taxon>
        <taxon>Rhizobiaceae</taxon>
        <taxon>Sinorhizobium/Ensifer group</taxon>
        <taxon>Sinorhizobium</taxon>
    </lineage>
</organism>
<comment type="caution">
    <text evidence="1">The sequence shown here is derived from an EMBL/GenBank/DDBJ whole genome shotgun (WGS) entry which is preliminary data.</text>
</comment>
<reference evidence="1 2" key="1">
    <citation type="journal article" date="2013" name="Genome Biol.">
        <title>Comparative genomics of the core and accessory genomes of 48 Sinorhizobium strains comprising five genospecies.</title>
        <authorList>
            <person name="Sugawara M."/>
            <person name="Epstein B."/>
            <person name="Badgley B.D."/>
            <person name="Unno T."/>
            <person name="Xu L."/>
            <person name="Reese J."/>
            <person name="Gyaneshwar P."/>
            <person name="Denny R."/>
            <person name="Mudge J."/>
            <person name="Bharti A.K."/>
            <person name="Farmer A.D."/>
            <person name="May G.D."/>
            <person name="Woodward J.E."/>
            <person name="Medigue C."/>
            <person name="Vallenet D."/>
            <person name="Lajus A."/>
            <person name="Rouy Z."/>
            <person name="Martinez-Vaz B."/>
            <person name="Tiffin P."/>
            <person name="Young N.D."/>
            <person name="Sadowsky M.J."/>
        </authorList>
    </citation>
    <scope>NUCLEOTIDE SEQUENCE [LARGE SCALE GENOMIC DNA]</scope>
    <source>
        <strain evidence="1 2">USDA4894</strain>
    </source>
</reference>
<evidence type="ECO:0000313" key="2">
    <source>
        <dbReference type="Proteomes" id="UP000439983"/>
    </source>
</evidence>
<dbReference type="RefSeq" id="WP_153437781.1">
    <property type="nucleotide sequence ID" value="NZ_JACIGA010000008.1"/>
</dbReference>
<sequence>METDYLTMAEALQFIHECERRNAFIYGIERFTRESGMNVPDLDGIADFSSLPSQDVQKSISSARDFLASFGRSKEERFKIVS</sequence>
<accession>A0A6N7LBM9</accession>
<evidence type="ECO:0000313" key="1">
    <source>
        <dbReference type="EMBL" id="MQX14638.1"/>
    </source>
</evidence>
<dbReference type="AlphaFoldDB" id="A0A6N7LBM9"/>
<protein>
    <submittedName>
        <fullName evidence="1">Uncharacterized protein</fullName>
    </submittedName>
</protein>
<name>A0A6N7LBM9_SINTE</name>